<evidence type="ECO:0000313" key="2">
    <source>
        <dbReference type="Proteomes" id="UP000030185"/>
    </source>
</evidence>
<dbReference type="OrthoDB" id="9803040at2"/>
<comment type="caution">
    <text evidence="1">The sequence shown here is derived from an EMBL/GenBank/DDBJ whole genome shotgun (WGS) entry which is preliminary data.</text>
</comment>
<protein>
    <recommendedName>
        <fullName evidence="3">DUF2480 family protein</fullName>
    </recommendedName>
</protein>
<name>A0A098LD97_9BACT</name>
<dbReference type="eggNOG" id="ENOG502ZBK6">
    <property type="taxonomic scope" value="Bacteria"/>
</dbReference>
<proteinExistence type="predicted"/>
<gene>
    <name evidence="1" type="ORF">MYP_2129</name>
</gene>
<dbReference type="Proteomes" id="UP000030185">
    <property type="component" value="Unassembled WGS sequence"/>
</dbReference>
<dbReference type="Pfam" id="PF10652">
    <property type="entry name" value="DUF2480"/>
    <property type="match status" value="1"/>
</dbReference>
<reference evidence="1 2" key="1">
    <citation type="submission" date="2014-09" db="EMBL/GenBank/DDBJ databases">
        <title>Sporocytophaga myxococcoides PG-01 genome sequencing.</title>
        <authorList>
            <person name="Liu L."/>
            <person name="Gao P.J."/>
            <person name="Chen G.J."/>
            <person name="Wang L.S."/>
        </authorList>
    </citation>
    <scope>NUCLEOTIDE SEQUENCE [LARGE SCALE GENOMIC DNA]</scope>
    <source>
        <strain evidence="1 2">PG-01</strain>
    </source>
</reference>
<organism evidence="1 2">
    <name type="scientific">Sporocytophaga myxococcoides</name>
    <dbReference type="NCBI Taxonomy" id="153721"/>
    <lineage>
        <taxon>Bacteria</taxon>
        <taxon>Pseudomonadati</taxon>
        <taxon>Bacteroidota</taxon>
        <taxon>Cytophagia</taxon>
        <taxon>Cytophagales</taxon>
        <taxon>Cytophagaceae</taxon>
        <taxon>Sporocytophaga</taxon>
    </lineage>
</organism>
<evidence type="ECO:0008006" key="3">
    <source>
        <dbReference type="Google" id="ProtNLM"/>
    </source>
</evidence>
<dbReference type="InterPro" id="IPR018914">
    <property type="entry name" value="DUF2480"/>
</dbReference>
<sequence length="173" mass="19684">MENLGNEIVNRVANSDLVLINLEDYYDQGERVIYDIKDNLFQGLILREKEFRAFVKENDWSVYSGKNVAIICSEDAIVPFWAYMLLISKMEPYASHVVFGDLGHLEQALFQSALSKIDATAYKDAKVIIKGCSKFPVPLFAYGELTRLLRPFVQSLMYGEPCSTVPIYKAPKK</sequence>
<dbReference type="EMBL" id="BBLT01000003">
    <property type="protein sequence ID" value="GAL84901.1"/>
    <property type="molecule type" value="Genomic_DNA"/>
</dbReference>
<dbReference type="STRING" id="153721.MYP_2129"/>
<dbReference type="RefSeq" id="WP_045462426.1">
    <property type="nucleotide sequence ID" value="NZ_BBLT01000003.1"/>
</dbReference>
<dbReference type="AlphaFoldDB" id="A0A098LD97"/>
<accession>A0A098LD97</accession>
<evidence type="ECO:0000313" key="1">
    <source>
        <dbReference type="EMBL" id="GAL84901.1"/>
    </source>
</evidence>
<keyword evidence="2" id="KW-1185">Reference proteome</keyword>